<comment type="caution">
    <text evidence="9">The sequence shown here is derived from an EMBL/GenBank/DDBJ whole genome shotgun (WGS) entry which is preliminary data.</text>
</comment>
<accession>A0ABP4Q709</accession>
<sequence length="408" mass="43270">MNECRERSMFTGLIEHVGTVTGISGDLLRVRTGVTVAPGAAVCLDGIRFSAESVSPGEIDVVVTEETRRRTTFDRVCEGTVLHVQLPVAVGDRIDGHLVQGHVEGVGKVLRVDVEPAGHRVWIKPPERLLARLVAKTSVAIDGVSITVAEVLKDRFSVVLVPATLTKTKLSALVVGSRVNLESDLLVRMAREGHGPEFRRAVARLPWAGQLSGETGVQKVVAQIAAGGGVVVWDPTAEGEGDVIFAGERFRPEAMRFLLTQACGHTTIPCAADVLERLEIGPIPGGGDRQGTAMHVPVDLAASDGTGVSAADRAATIRRLASPDAVPTDFLRPGHVFPLAARPGLLAERRGHTEATVALCVAAGLAPVGVCCEVMRPDGVMAGAADLEQFALRWELPMVDIHDLARWL</sequence>
<evidence type="ECO:0000256" key="7">
    <source>
        <dbReference type="PROSITE-ProRule" id="PRU00524"/>
    </source>
</evidence>
<dbReference type="CDD" id="cd00402">
    <property type="entry name" value="Riboflavin_synthase_like"/>
    <property type="match status" value="1"/>
</dbReference>
<protein>
    <recommendedName>
        <fullName evidence="3">3,4-dihydroxy-2-butanone-4-phosphate synthase</fullName>
        <ecNumber evidence="3">4.1.99.12</ecNumber>
    </recommendedName>
</protein>
<evidence type="ECO:0000256" key="4">
    <source>
        <dbReference type="ARBA" id="ARBA00022619"/>
    </source>
</evidence>
<evidence type="ECO:0000313" key="10">
    <source>
        <dbReference type="Proteomes" id="UP001501705"/>
    </source>
</evidence>
<evidence type="ECO:0000259" key="8">
    <source>
        <dbReference type="PROSITE" id="PS51177"/>
    </source>
</evidence>
<dbReference type="InterPro" id="IPR000422">
    <property type="entry name" value="DHBP_synthase_RibB"/>
</dbReference>
<feature type="repeat" description="Lumazine-binding" evidence="7">
    <location>
        <begin position="9"/>
        <end position="97"/>
    </location>
</feature>
<dbReference type="Pfam" id="PF00926">
    <property type="entry name" value="DHBP_synthase"/>
    <property type="match status" value="1"/>
</dbReference>
<dbReference type="EMBL" id="BAAAPH010000028">
    <property type="protein sequence ID" value="GAA1599487.1"/>
    <property type="molecule type" value="Genomic_DNA"/>
</dbReference>
<feature type="repeat" description="Lumazine-binding" evidence="7">
    <location>
        <begin position="98"/>
        <end position="194"/>
    </location>
</feature>
<evidence type="ECO:0000313" key="9">
    <source>
        <dbReference type="EMBL" id="GAA1599487.1"/>
    </source>
</evidence>
<dbReference type="PROSITE" id="PS51177">
    <property type="entry name" value="LUMAZINE_BIND"/>
    <property type="match status" value="2"/>
</dbReference>
<dbReference type="InterPro" id="IPR026017">
    <property type="entry name" value="Lumazine-bd_dom"/>
</dbReference>
<keyword evidence="10" id="KW-1185">Reference proteome</keyword>
<comment type="function">
    <text evidence="1">Catalyzes the conversion of D-ribulose 5-phosphate to formate and 3,4-dihydroxy-2-butanone 4-phosphate.</text>
</comment>
<keyword evidence="4" id="KW-0686">Riboflavin biosynthesis</keyword>
<evidence type="ECO:0000256" key="6">
    <source>
        <dbReference type="ARBA" id="ARBA00022737"/>
    </source>
</evidence>
<dbReference type="PANTHER" id="PTHR21327:SF18">
    <property type="entry name" value="3,4-DIHYDROXY-2-BUTANONE 4-PHOSPHATE SYNTHASE"/>
    <property type="match status" value="1"/>
</dbReference>
<reference evidence="10" key="1">
    <citation type="journal article" date="2019" name="Int. J. Syst. Evol. Microbiol.">
        <title>The Global Catalogue of Microorganisms (GCM) 10K type strain sequencing project: providing services to taxonomists for standard genome sequencing and annotation.</title>
        <authorList>
            <consortium name="The Broad Institute Genomics Platform"/>
            <consortium name="The Broad Institute Genome Sequencing Center for Infectious Disease"/>
            <person name="Wu L."/>
            <person name="Ma J."/>
        </authorList>
    </citation>
    <scope>NUCLEOTIDE SEQUENCE [LARGE SCALE GENOMIC DNA]</scope>
    <source>
        <strain evidence="10">JCM 15572</strain>
    </source>
</reference>
<evidence type="ECO:0000256" key="3">
    <source>
        <dbReference type="ARBA" id="ARBA00012153"/>
    </source>
</evidence>
<dbReference type="InterPro" id="IPR023366">
    <property type="entry name" value="ATP_synth_asu-like_sf"/>
</dbReference>
<proteinExistence type="predicted"/>
<name>A0ABP4Q709_9ACTN</name>
<dbReference type="Proteomes" id="UP001501705">
    <property type="component" value="Unassembled WGS sequence"/>
</dbReference>
<dbReference type="EC" id="4.1.99.12" evidence="3"/>
<gene>
    <name evidence="9" type="ORF">GCM10009804_65120</name>
</gene>
<keyword evidence="6" id="KW-0677">Repeat</keyword>
<dbReference type="Gene3D" id="2.40.30.20">
    <property type="match status" value="2"/>
</dbReference>
<comment type="pathway">
    <text evidence="2">Cofactor biosynthesis; riboflavin biosynthesis; 2-hydroxy-3-oxobutyl phosphate from D-ribulose 5-phosphate: step 1/1.</text>
</comment>
<dbReference type="InterPro" id="IPR001783">
    <property type="entry name" value="Lumazine-bd"/>
</dbReference>
<evidence type="ECO:0000256" key="5">
    <source>
        <dbReference type="ARBA" id="ARBA00022723"/>
    </source>
</evidence>
<feature type="domain" description="Lumazine-binding" evidence="8">
    <location>
        <begin position="9"/>
        <end position="97"/>
    </location>
</feature>
<feature type="domain" description="Lumazine-binding" evidence="8">
    <location>
        <begin position="98"/>
        <end position="194"/>
    </location>
</feature>
<evidence type="ECO:0000256" key="2">
    <source>
        <dbReference type="ARBA" id="ARBA00004904"/>
    </source>
</evidence>
<organism evidence="9 10">
    <name type="scientific">Kribbella hippodromi</name>
    <dbReference type="NCBI Taxonomy" id="434347"/>
    <lineage>
        <taxon>Bacteria</taxon>
        <taxon>Bacillati</taxon>
        <taxon>Actinomycetota</taxon>
        <taxon>Actinomycetes</taxon>
        <taxon>Propionibacteriales</taxon>
        <taxon>Kribbellaceae</taxon>
        <taxon>Kribbella</taxon>
    </lineage>
</organism>
<evidence type="ECO:0000256" key="1">
    <source>
        <dbReference type="ARBA" id="ARBA00002284"/>
    </source>
</evidence>
<dbReference type="InterPro" id="IPR017938">
    <property type="entry name" value="Riboflavin_synthase-like_b-brl"/>
</dbReference>
<dbReference type="Pfam" id="PF00677">
    <property type="entry name" value="Lum_binding"/>
    <property type="match status" value="1"/>
</dbReference>
<dbReference type="Gene3D" id="3.90.870.10">
    <property type="entry name" value="DHBP synthase"/>
    <property type="match status" value="1"/>
</dbReference>
<keyword evidence="5" id="KW-0479">Metal-binding</keyword>
<dbReference type="InterPro" id="IPR017945">
    <property type="entry name" value="DHBP_synth_RibB-like_a/b_dom"/>
</dbReference>
<dbReference type="SUPFAM" id="SSF55821">
    <property type="entry name" value="YrdC/RibB"/>
    <property type="match status" value="1"/>
</dbReference>
<dbReference type="SUPFAM" id="SSF63380">
    <property type="entry name" value="Riboflavin synthase domain-like"/>
    <property type="match status" value="2"/>
</dbReference>
<dbReference type="PANTHER" id="PTHR21327">
    <property type="entry name" value="GTP CYCLOHYDROLASE II-RELATED"/>
    <property type="match status" value="1"/>
</dbReference>